<dbReference type="PANTHER" id="PTHR24305">
    <property type="entry name" value="CYTOCHROME P450"/>
    <property type="match status" value="1"/>
</dbReference>
<keyword evidence="6" id="KW-0408">Iron</keyword>
<keyword evidence="9" id="KW-0812">Transmembrane</keyword>
<feature type="compositionally biased region" description="Basic residues" evidence="8">
    <location>
        <begin position="342"/>
        <end position="353"/>
    </location>
</feature>
<evidence type="ECO:0000256" key="7">
    <source>
        <dbReference type="ARBA" id="ARBA00023194"/>
    </source>
</evidence>
<comment type="cofactor">
    <cofactor evidence="1">
        <name>heme</name>
        <dbReference type="ChEBI" id="CHEBI:30413"/>
    </cofactor>
</comment>
<evidence type="ECO:0000256" key="2">
    <source>
        <dbReference type="ARBA" id="ARBA00004792"/>
    </source>
</evidence>
<name>A0ABR3CXV6_NEUIN</name>
<feature type="compositionally biased region" description="Low complexity" evidence="8">
    <location>
        <begin position="589"/>
        <end position="601"/>
    </location>
</feature>
<evidence type="ECO:0000256" key="1">
    <source>
        <dbReference type="ARBA" id="ARBA00001971"/>
    </source>
</evidence>
<evidence type="ECO:0000256" key="5">
    <source>
        <dbReference type="ARBA" id="ARBA00022723"/>
    </source>
</evidence>
<comment type="similarity">
    <text evidence="3">Belongs to the cytochrome P450 family.</text>
</comment>
<keyword evidence="9" id="KW-1133">Transmembrane helix</keyword>
<dbReference type="Gene3D" id="1.10.630.10">
    <property type="entry name" value="Cytochrome P450"/>
    <property type="match status" value="1"/>
</dbReference>
<dbReference type="InterPro" id="IPR050121">
    <property type="entry name" value="Cytochrome_P450_monoxygenase"/>
</dbReference>
<comment type="pathway">
    <text evidence="2">Antibiotic biosynthesis.</text>
</comment>
<accession>A0ABR3CXV6</accession>
<gene>
    <name evidence="10" type="ORF">QR685DRAFT_453581</name>
</gene>
<keyword evidence="7" id="KW-0045">Antibiotic biosynthesis</keyword>
<evidence type="ECO:0000256" key="8">
    <source>
        <dbReference type="SAM" id="MobiDB-lite"/>
    </source>
</evidence>
<dbReference type="SUPFAM" id="SSF48264">
    <property type="entry name" value="Cytochrome P450"/>
    <property type="match status" value="1"/>
</dbReference>
<proteinExistence type="inferred from homology"/>
<feature type="region of interest" description="Disordered" evidence="8">
    <location>
        <begin position="342"/>
        <end position="361"/>
    </location>
</feature>
<feature type="transmembrane region" description="Helical" evidence="9">
    <location>
        <begin position="30"/>
        <end position="55"/>
    </location>
</feature>
<dbReference type="InterPro" id="IPR036396">
    <property type="entry name" value="Cyt_P450_sf"/>
</dbReference>
<dbReference type="Proteomes" id="UP001451303">
    <property type="component" value="Unassembled WGS sequence"/>
</dbReference>
<evidence type="ECO:0000256" key="9">
    <source>
        <dbReference type="SAM" id="Phobius"/>
    </source>
</evidence>
<protein>
    <submittedName>
        <fullName evidence="10">Cytochrome P450</fullName>
    </submittedName>
</protein>
<evidence type="ECO:0000313" key="10">
    <source>
        <dbReference type="EMBL" id="KAL0465266.1"/>
    </source>
</evidence>
<evidence type="ECO:0000256" key="4">
    <source>
        <dbReference type="ARBA" id="ARBA00022617"/>
    </source>
</evidence>
<feature type="compositionally biased region" description="Low complexity" evidence="8">
    <location>
        <begin position="530"/>
        <end position="542"/>
    </location>
</feature>
<dbReference type="InterPro" id="IPR001128">
    <property type="entry name" value="Cyt_P450"/>
</dbReference>
<feature type="region of interest" description="Disordered" evidence="8">
    <location>
        <begin position="530"/>
        <end position="613"/>
    </location>
</feature>
<dbReference type="Pfam" id="PF00067">
    <property type="entry name" value="p450"/>
    <property type="match status" value="1"/>
</dbReference>
<sequence length="695" mass="76861">MSLPTLQDVLTTSVSLLQTTTPLLKRITSLLLKTTTSLLFLIIVTMLAIAVYRFYFHPLASVPGPRLAALSNIWHAYHARNGRMYLLGKSLHKRYGPVVRVGPNELWFDSKEAFKTIYSAGSGFEKSDFYLSTLLTKPTLSLKFSPFKFPFPNVHLRPHRPDTLDLLSERHLSRYRLQRRLIGPLYQLSSLKKFEPPIDAVLDRAIAQLRTLQGQEVDLKEWMHIIAVECLGAVVLSWSPGYIRDKSDGGTSTQGYLGWKRKSVFGLFPSVTVLSFLEGGPFGIGAKVGKGVARWWSNTWGVTFATPKGFKPFFTAVYQKASRRVSMASLLWMSEDVKVVKKPSNNKKNKPAKGKKEVEDKGKKKDLLEDLIRLHQSKPEQFTETYLRRMAMTNFGAGHETLCSALTACMAMIGTHATVQARVAEEVGPHIEVGGTVPFDTTAKQLPYTLAAIKEAQRLHPVIAMSLSRTVSRDLDGGGVMLHGHWVPEGTAVGCNPVALHRNHEIFGEDAEVYNPSRWLSSAASVSASSMSHHPVSSSSSSNAGPNFDVGSDVNDVNSDLQSDDNSEFKSGSGSEPDLKPKPEPEPAPESGSGSASATELEATEIDTENADNEKKRLREMLHLNLTYGGGARTCPGRHLAELIVWKVVPRLVGEFRVEVTHMPDEENMERYFMSMLTGVKVRFLERQEGAHGGS</sequence>
<evidence type="ECO:0000256" key="3">
    <source>
        <dbReference type="ARBA" id="ARBA00010617"/>
    </source>
</evidence>
<feature type="compositionally biased region" description="Acidic residues" evidence="8">
    <location>
        <begin position="602"/>
        <end position="611"/>
    </location>
</feature>
<dbReference type="EMBL" id="JAVLET010000018">
    <property type="protein sequence ID" value="KAL0465266.1"/>
    <property type="molecule type" value="Genomic_DNA"/>
</dbReference>
<reference evidence="10 11" key="1">
    <citation type="submission" date="2023-09" db="EMBL/GenBank/DDBJ databases">
        <title>Multi-omics analysis of a traditional fermented food reveals byproduct-associated fungal strains for waste-to-food upcycling.</title>
        <authorList>
            <consortium name="Lawrence Berkeley National Laboratory"/>
            <person name="Rekdal V.M."/>
            <person name="Villalobos-Escobedo J.M."/>
            <person name="Rodriguez-Valeron N."/>
            <person name="Garcia M.O."/>
            <person name="Vasquez D.P."/>
            <person name="Damayanti I."/>
            <person name="Sorensen P.M."/>
            <person name="Baidoo E.E."/>
            <person name="De Carvalho A.C."/>
            <person name="Riley R."/>
            <person name="Lipzen A."/>
            <person name="He G."/>
            <person name="Yan M."/>
            <person name="Haridas S."/>
            <person name="Daum C."/>
            <person name="Yoshinaga Y."/>
            <person name="Ng V."/>
            <person name="Grigoriev I.V."/>
            <person name="Munk R."/>
            <person name="Nuraida L."/>
            <person name="Wijaya C.H."/>
            <person name="Morales P.-C."/>
            <person name="Keasling J.D."/>
        </authorList>
    </citation>
    <scope>NUCLEOTIDE SEQUENCE [LARGE SCALE GENOMIC DNA]</scope>
    <source>
        <strain evidence="10 11">FGSC 2613</strain>
    </source>
</reference>
<keyword evidence="11" id="KW-1185">Reference proteome</keyword>
<organism evidence="10 11">
    <name type="scientific">Neurospora intermedia</name>
    <dbReference type="NCBI Taxonomy" id="5142"/>
    <lineage>
        <taxon>Eukaryota</taxon>
        <taxon>Fungi</taxon>
        <taxon>Dikarya</taxon>
        <taxon>Ascomycota</taxon>
        <taxon>Pezizomycotina</taxon>
        <taxon>Sordariomycetes</taxon>
        <taxon>Sordariomycetidae</taxon>
        <taxon>Sordariales</taxon>
        <taxon>Sordariaceae</taxon>
        <taxon>Neurospora</taxon>
    </lineage>
</organism>
<keyword evidence="4" id="KW-0349">Heme</keyword>
<comment type="caution">
    <text evidence="10">The sequence shown here is derived from an EMBL/GenBank/DDBJ whole genome shotgun (WGS) entry which is preliminary data.</text>
</comment>
<dbReference type="PANTHER" id="PTHR24305:SF232">
    <property type="entry name" value="P450, PUTATIVE (EUROFUNG)-RELATED"/>
    <property type="match status" value="1"/>
</dbReference>
<evidence type="ECO:0000313" key="11">
    <source>
        <dbReference type="Proteomes" id="UP001451303"/>
    </source>
</evidence>
<keyword evidence="9" id="KW-0472">Membrane</keyword>
<evidence type="ECO:0000256" key="6">
    <source>
        <dbReference type="ARBA" id="ARBA00023004"/>
    </source>
</evidence>
<keyword evidence="5" id="KW-0479">Metal-binding</keyword>
<feature type="compositionally biased region" description="Low complexity" evidence="8">
    <location>
        <begin position="549"/>
        <end position="560"/>
    </location>
</feature>